<evidence type="ECO:0000313" key="2">
    <source>
        <dbReference type="EMBL" id="GJJ11313.1"/>
    </source>
</evidence>
<reference evidence="2" key="1">
    <citation type="submission" date="2021-10" db="EMBL/GenBank/DDBJ databases">
        <title>De novo Genome Assembly of Clathrus columnatus (Basidiomycota, Fungi) Using Illumina and Nanopore Sequence Data.</title>
        <authorList>
            <person name="Ogiso-Tanaka E."/>
            <person name="Itagaki H."/>
            <person name="Hosoya T."/>
            <person name="Hosaka K."/>
        </authorList>
    </citation>
    <scope>NUCLEOTIDE SEQUENCE</scope>
    <source>
        <strain evidence="2">MO-923</strain>
    </source>
</reference>
<keyword evidence="3" id="KW-1185">Reference proteome</keyword>
<dbReference type="PANTHER" id="PTHR39596:SF3">
    <property type="entry name" value="HETEROKARYON INCOMPATIBILITY DOMAIN-CONTAINING PROTEIN"/>
    <property type="match status" value="1"/>
</dbReference>
<dbReference type="Pfam" id="PF06985">
    <property type="entry name" value="HET"/>
    <property type="match status" value="1"/>
</dbReference>
<comment type="caution">
    <text evidence="2">The sequence shown here is derived from an EMBL/GenBank/DDBJ whole genome shotgun (WGS) entry which is preliminary data.</text>
</comment>
<accession>A0AAV5ACV8</accession>
<dbReference type="Proteomes" id="UP001050691">
    <property type="component" value="Unassembled WGS sequence"/>
</dbReference>
<name>A0AAV5ACV8_9AGAM</name>
<sequence length="807" mass="92247">MDHFKLPPGAQHYIFVPYKCTEPYDGGDFHTYPERKGWTIDDIEGKNEYGYRRPEEIEMFFQSWLFFGVIVEVFKIVDIKINIDDFIDYDKGLVTTHKLPELMEELTVAWKKTWPDDLTYEFAFTPKAVATTEIFNTVVRVMRPYCYGHAVGVPVSARTSPLSPEMVVSIIGLVTTFRHASSHMFVEFGHRSIKPGPGGTPLLRSILRKKWCPFQVNAMQVDLKLDGQYYVGALQGLSKNELQRHSDCTDIRCVEKPVDEDTYVLKHAITDCSCQPVPVPEQDLLEAIERGDTPVLFYLKGDDGEHRLEVRGYNTAMGTDLPYIAISHVWSDGMGNPKQNALPGCLLERIQKMVDNVDFRGQGSGPYNGHVGFWMDTLCIPVDPKHDDQRKSTIIKMRQIYQESFAVLVLESELQTVSSTAPIIERCIPLYLTKWIRRLWTYQEGGLPGWLNIQFCDNSLALHKVYAEVGVDPFVPERRLENMTLHMERQLAGQFISDVQGQFGLLQGALLNWMNENRMDEMRWAAFLPMISSFSSRMTTRQSDESLCLASVLVLDTTPLVRVKGSDELKSKDKEIRRRADRELADRRMAVLYRLIGRFMDSIIFTKYPRLPLEGFRWGPRTYLGELLWFYDPELEPSYKEYGMNLGTIHTWGADPHENVGLLVRFPLITLNGPFNLDGTEDQRIVVDTRIPEPIDGDTEVTTDKIIGGRHIVEPVLSHDDSEGFSWINDVTYLLVMQTPLDKRVAGQTKLAVLGQLLLSAEHVAPPPRIKHERLVRVTLLFPTYEFGDDTSQMEGLELPERPLIIV</sequence>
<evidence type="ECO:0000313" key="3">
    <source>
        <dbReference type="Proteomes" id="UP001050691"/>
    </source>
</evidence>
<dbReference type="AlphaFoldDB" id="A0AAV5ACV8"/>
<dbReference type="InterPro" id="IPR010730">
    <property type="entry name" value="HET"/>
</dbReference>
<protein>
    <recommendedName>
        <fullName evidence="1">Heterokaryon incompatibility domain-containing protein</fullName>
    </recommendedName>
</protein>
<organism evidence="2 3">
    <name type="scientific">Clathrus columnatus</name>
    <dbReference type="NCBI Taxonomy" id="1419009"/>
    <lineage>
        <taxon>Eukaryota</taxon>
        <taxon>Fungi</taxon>
        <taxon>Dikarya</taxon>
        <taxon>Basidiomycota</taxon>
        <taxon>Agaricomycotina</taxon>
        <taxon>Agaricomycetes</taxon>
        <taxon>Phallomycetidae</taxon>
        <taxon>Phallales</taxon>
        <taxon>Clathraceae</taxon>
        <taxon>Clathrus</taxon>
    </lineage>
</organism>
<gene>
    <name evidence="2" type="ORF">Clacol_005545</name>
</gene>
<dbReference type="PANTHER" id="PTHR39596">
    <property type="match status" value="1"/>
</dbReference>
<dbReference type="EMBL" id="BPWL01000006">
    <property type="protein sequence ID" value="GJJ11313.1"/>
    <property type="molecule type" value="Genomic_DNA"/>
</dbReference>
<proteinExistence type="predicted"/>
<evidence type="ECO:0000259" key="1">
    <source>
        <dbReference type="Pfam" id="PF06985"/>
    </source>
</evidence>
<feature type="domain" description="Heterokaryon incompatibility" evidence="1">
    <location>
        <begin position="323"/>
        <end position="414"/>
    </location>
</feature>